<protein>
    <submittedName>
        <fullName evidence="3">Universal stress protein</fullName>
    </submittedName>
</protein>
<dbReference type="Proteomes" id="UP000215563">
    <property type="component" value="Unassembled WGS sequence"/>
</dbReference>
<dbReference type="InterPro" id="IPR006015">
    <property type="entry name" value="Universal_stress_UspA"/>
</dbReference>
<dbReference type="CDD" id="cd23659">
    <property type="entry name" value="USP_At3g01520-like"/>
    <property type="match status" value="1"/>
</dbReference>
<proteinExistence type="inferred from homology"/>
<dbReference type="Pfam" id="PF00582">
    <property type="entry name" value="Usp"/>
    <property type="match status" value="1"/>
</dbReference>
<dbReference type="PANTHER" id="PTHR46553">
    <property type="entry name" value="ADENINE NUCLEOTIDE ALPHA HYDROLASES-LIKE SUPERFAMILY PROTEIN"/>
    <property type="match status" value="1"/>
</dbReference>
<dbReference type="OrthoDB" id="6174426at2"/>
<dbReference type="InterPro" id="IPR006016">
    <property type="entry name" value="UspA"/>
</dbReference>
<dbReference type="PANTHER" id="PTHR46553:SF3">
    <property type="entry name" value="ADENINE NUCLEOTIDE ALPHA HYDROLASES-LIKE SUPERFAMILY PROTEIN"/>
    <property type="match status" value="1"/>
</dbReference>
<name>A0A229RFH8_AMYAL</name>
<reference evidence="3 4" key="1">
    <citation type="submission" date="2017-07" db="EMBL/GenBank/DDBJ databases">
        <title>Amycolatopsis alba DSM 44262 Genome sequencing and assembly.</title>
        <authorList>
            <person name="Kaur N."/>
            <person name="Mayilraj S."/>
        </authorList>
    </citation>
    <scope>NUCLEOTIDE SEQUENCE [LARGE SCALE GENOMIC DNA]</scope>
    <source>
        <strain evidence="3 4">DSM 44262</strain>
    </source>
</reference>
<dbReference type="RefSeq" id="WP_020635421.1">
    <property type="nucleotide sequence ID" value="NZ_KB913032.1"/>
</dbReference>
<keyword evidence="4" id="KW-1185">Reference proteome</keyword>
<accession>A0A229RFH8</accession>
<evidence type="ECO:0000259" key="2">
    <source>
        <dbReference type="Pfam" id="PF00582"/>
    </source>
</evidence>
<dbReference type="InterPro" id="IPR014729">
    <property type="entry name" value="Rossmann-like_a/b/a_fold"/>
</dbReference>
<feature type="domain" description="UspA" evidence="2">
    <location>
        <begin position="9"/>
        <end position="143"/>
    </location>
</feature>
<organism evidence="3 4">
    <name type="scientific">Amycolatopsis alba DSM 44262</name>
    <dbReference type="NCBI Taxonomy" id="1125972"/>
    <lineage>
        <taxon>Bacteria</taxon>
        <taxon>Bacillati</taxon>
        <taxon>Actinomycetota</taxon>
        <taxon>Actinomycetes</taxon>
        <taxon>Pseudonocardiales</taxon>
        <taxon>Pseudonocardiaceae</taxon>
        <taxon>Amycolatopsis</taxon>
    </lineage>
</organism>
<sequence>MTDDTTENRIVVGMDGSASSAAAVRWAAEQATRQGAVLQVVNAWFHDAMLDDVSANRSVGQAKAVHLKALEAATSKLLEGHEALQVRYEVPVGDPGDVLVEQSKGASLLVLGSHGTGKLRELLVGSVCNACLHNATCPIVVIPPPARTPGSRLGRLLNSVSYEPGPIL</sequence>
<dbReference type="Gene3D" id="3.40.50.620">
    <property type="entry name" value="HUPs"/>
    <property type="match status" value="1"/>
</dbReference>
<dbReference type="SUPFAM" id="SSF52402">
    <property type="entry name" value="Adenine nucleotide alpha hydrolases-like"/>
    <property type="match status" value="1"/>
</dbReference>
<comment type="caution">
    <text evidence="3">The sequence shown here is derived from an EMBL/GenBank/DDBJ whole genome shotgun (WGS) entry which is preliminary data.</text>
</comment>
<dbReference type="AlphaFoldDB" id="A0A229RFH8"/>
<dbReference type="EMBL" id="NMQU01000104">
    <property type="protein sequence ID" value="OXM45407.1"/>
    <property type="molecule type" value="Genomic_DNA"/>
</dbReference>
<dbReference type="PRINTS" id="PR01438">
    <property type="entry name" value="UNVRSLSTRESS"/>
</dbReference>
<gene>
    <name evidence="3" type="ORF">CFP75_31155</name>
</gene>
<comment type="similarity">
    <text evidence="1">Belongs to the universal stress protein A family.</text>
</comment>
<evidence type="ECO:0000313" key="3">
    <source>
        <dbReference type="EMBL" id="OXM45407.1"/>
    </source>
</evidence>
<evidence type="ECO:0000313" key="4">
    <source>
        <dbReference type="Proteomes" id="UP000215563"/>
    </source>
</evidence>
<evidence type="ECO:0000256" key="1">
    <source>
        <dbReference type="ARBA" id="ARBA00008791"/>
    </source>
</evidence>